<dbReference type="PROSITE" id="PS52016">
    <property type="entry name" value="TONB_DEPENDENT_REC_3"/>
    <property type="match status" value="1"/>
</dbReference>
<evidence type="ECO:0000256" key="3">
    <source>
        <dbReference type="ARBA" id="ARBA00022452"/>
    </source>
</evidence>
<keyword evidence="2 8" id="KW-0813">Transport</keyword>
<dbReference type="Pfam" id="PF07715">
    <property type="entry name" value="Plug"/>
    <property type="match status" value="1"/>
</dbReference>
<keyword evidence="3 8" id="KW-1134">Transmembrane beta strand</keyword>
<dbReference type="Proteomes" id="UP000190848">
    <property type="component" value="Chromosome"/>
</dbReference>
<evidence type="ECO:0000256" key="9">
    <source>
        <dbReference type="RuleBase" id="RU003357"/>
    </source>
</evidence>
<sequence length="995" mass="110893">MSTLFFRASYSPGIAIAFFLCSFGGVQMLNAQQTPSKKETQKKKDSVDKTKDIDEVVIIGYGKQKVVSVTGAVASASAKQLESRPITNIGQGLQGLIPNLNITMAGGKPGQGSTFNIRGTTSINGGSPLILVDNVQMDPNLINPADVASVTVLKDGASTAIYGVRGAYGVILITTKTGKKNARMAVSYNYDYTLNRPTILHSTMNSIDFLKSHMEASATGAATGAGAASTPFTAEDLRRAEYYLQNPSPENSVYVDPGNPRLYRYVGNTDWVKALFPSWAPQMSHNLSLSGGSDKTTYYTSLGYLDQGGTLEASKQKFKRYNVSFKLNSELTPWLDVNTRIAFNRTDNNDPASIQVGSSERISSDLRPTMPIRHPDGNYSGQGSFTNSFAVLEYNGRNISKENDIWLTGGINLKPMKHVNIIADYTWNNYTYNRTTNTKSYNEYGANGVLLGVYPWTTPARVTEENYNDRYVAINAYAQYENTFGKKHYVKAMIGYNQELKQFKSVNVSVKNLIDQNLPSINLNYDPNPTVGGAINDWAVVGSFSRINYEYDEKYLFEVNGRYDGTSRFARDQRYSFQPSASIGWRISQESFFNPLKKVVNELKLRASYGTSASQNLGRNRGDNNYPYLATMGVNMGNYIFGTEQRPLVGAPGLVRSDFSWEKVTSQNIGINFTILNKRLIGSFDYYIRDTKDMLFAGAALPAVLGTGVPLQNSVDLRNKGFEASLSWKDKLGGDFHYSVTLGLSDYRAYITRFTQNPDGNVNQYYVGRKIGEIWGYETDGYFKTDAEAQNWNQKFLFGGQWLAGDIKYKDLNGDGKIDQGDNTLTNPGDRKIIGNSTPRYQYSINLDFQYKSFDMTIFLQGVGKADWMPGGNAFWGYTSEWDVPTQAHAGQYWTPDNPNAYFPRVRFGGGGNFQTQTKYLQSAAYLRAKQITIGYTLPQEVLESIKIKHLRLYITGQNLFTFTSMFKNFDPEFLLTNASYPISKSISLGAQLRF</sequence>
<dbReference type="InterPro" id="IPR023997">
    <property type="entry name" value="TonB-dep_OMP_SusC/RagA_CS"/>
</dbReference>
<evidence type="ECO:0000256" key="7">
    <source>
        <dbReference type="ARBA" id="ARBA00023237"/>
    </source>
</evidence>
<reference evidence="12 13" key="1">
    <citation type="submission" date="2016-07" db="EMBL/GenBank/DDBJ databases">
        <title>Revisiting the taxonomy of the Elizabethkingia Genus using Whole-Genome Sequencing, Optical Mapping, and MALDI-TOF, along with proposal of three novel Elizabethkingia species: Elizabethkingia bruuniana sp. nov., Elizabethkingia ursingii sp. nov., and Elizabethkingia occulta sp. nov.</title>
        <authorList>
            <person name="Nicholson A.C."/>
        </authorList>
    </citation>
    <scope>NUCLEOTIDE SEQUENCE [LARGE SCALE GENOMIC DNA]</scope>
    <source>
        <strain evidence="12 13">F3201</strain>
    </source>
</reference>
<evidence type="ECO:0000256" key="1">
    <source>
        <dbReference type="ARBA" id="ARBA00004571"/>
    </source>
</evidence>
<evidence type="ECO:0000256" key="4">
    <source>
        <dbReference type="ARBA" id="ARBA00022692"/>
    </source>
</evidence>
<evidence type="ECO:0000256" key="5">
    <source>
        <dbReference type="ARBA" id="ARBA00023077"/>
    </source>
</evidence>
<dbReference type="InterPro" id="IPR000531">
    <property type="entry name" value="Beta-barrel_TonB"/>
</dbReference>
<gene>
    <name evidence="12" type="ORF">BBD32_01210</name>
</gene>
<dbReference type="AlphaFoldDB" id="A0AAU8UR33"/>
<dbReference type="Gene3D" id="2.170.130.10">
    <property type="entry name" value="TonB-dependent receptor, plug domain"/>
    <property type="match status" value="1"/>
</dbReference>
<feature type="domain" description="TonB-dependent receptor-like beta-barrel" evidence="10">
    <location>
        <begin position="416"/>
        <end position="738"/>
    </location>
</feature>
<evidence type="ECO:0000256" key="6">
    <source>
        <dbReference type="ARBA" id="ARBA00023136"/>
    </source>
</evidence>
<dbReference type="EMBL" id="CP016374">
    <property type="protein sequence ID" value="AQX00179.1"/>
    <property type="molecule type" value="Genomic_DNA"/>
</dbReference>
<accession>A0AAU8UR33</accession>
<organism evidence="12 13">
    <name type="scientific">Elizabethkingia anophelis</name>
    <dbReference type="NCBI Taxonomy" id="1117645"/>
    <lineage>
        <taxon>Bacteria</taxon>
        <taxon>Pseudomonadati</taxon>
        <taxon>Bacteroidota</taxon>
        <taxon>Flavobacteriia</taxon>
        <taxon>Flavobacteriales</taxon>
        <taxon>Weeksellaceae</taxon>
        <taxon>Elizabethkingia</taxon>
    </lineage>
</organism>
<dbReference type="InterPro" id="IPR036942">
    <property type="entry name" value="Beta-barrel_TonB_sf"/>
</dbReference>
<dbReference type="InterPro" id="IPR037066">
    <property type="entry name" value="Plug_dom_sf"/>
</dbReference>
<proteinExistence type="inferred from homology"/>
<protein>
    <submittedName>
        <fullName evidence="12">SusC/RagA family TonB-linked outer membrane protein</fullName>
    </submittedName>
</protein>
<keyword evidence="7 8" id="KW-0998">Cell outer membrane</keyword>
<dbReference type="InterPro" id="IPR023996">
    <property type="entry name" value="TonB-dep_OMP_SusC/RagA"/>
</dbReference>
<evidence type="ECO:0000259" key="10">
    <source>
        <dbReference type="Pfam" id="PF00593"/>
    </source>
</evidence>
<dbReference type="RefSeq" id="WP_078394781.1">
    <property type="nucleotide sequence ID" value="NZ_CP016374.1"/>
</dbReference>
<dbReference type="GO" id="GO:0009279">
    <property type="term" value="C:cell outer membrane"/>
    <property type="evidence" value="ECO:0007669"/>
    <property type="project" value="UniProtKB-SubCell"/>
</dbReference>
<dbReference type="SUPFAM" id="SSF56935">
    <property type="entry name" value="Porins"/>
    <property type="match status" value="1"/>
</dbReference>
<evidence type="ECO:0000256" key="8">
    <source>
        <dbReference type="PROSITE-ProRule" id="PRU01360"/>
    </source>
</evidence>
<keyword evidence="6 8" id="KW-0472">Membrane</keyword>
<evidence type="ECO:0000313" key="13">
    <source>
        <dbReference type="Proteomes" id="UP000190848"/>
    </source>
</evidence>
<dbReference type="NCBIfam" id="TIGR04057">
    <property type="entry name" value="SusC_RagA_signa"/>
    <property type="match status" value="1"/>
</dbReference>
<dbReference type="NCBIfam" id="TIGR04056">
    <property type="entry name" value="OMP_RagA_SusC"/>
    <property type="match status" value="1"/>
</dbReference>
<evidence type="ECO:0000313" key="12">
    <source>
        <dbReference type="EMBL" id="AQX00179.1"/>
    </source>
</evidence>
<dbReference type="InterPro" id="IPR039426">
    <property type="entry name" value="TonB-dep_rcpt-like"/>
</dbReference>
<feature type="domain" description="TonB-dependent receptor plug" evidence="11">
    <location>
        <begin position="67"/>
        <end position="170"/>
    </location>
</feature>
<name>A0AAU8UR33_9FLAO</name>
<dbReference type="Gene3D" id="2.40.170.20">
    <property type="entry name" value="TonB-dependent receptor, beta-barrel domain"/>
    <property type="match status" value="1"/>
</dbReference>
<evidence type="ECO:0000259" key="11">
    <source>
        <dbReference type="Pfam" id="PF07715"/>
    </source>
</evidence>
<keyword evidence="5 9" id="KW-0798">TonB box</keyword>
<evidence type="ECO:0000256" key="2">
    <source>
        <dbReference type="ARBA" id="ARBA00022448"/>
    </source>
</evidence>
<comment type="similarity">
    <text evidence="8 9">Belongs to the TonB-dependent receptor family.</text>
</comment>
<keyword evidence="4 8" id="KW-0812">Transmembrane</keyword>
<dbReference type="InterPro" id="IPR012910">
    <property type="entry name" value="Plug_dom"/>
</dbReference>
<comment type="subcellular location">
    <subcellularLocation>
        <location evidence="1 8">Cell outer membrane</location>
        <topology evidence="1 8">Multi-pass membrane protein</topology>
    </subcellularLocation>
</comment>
<dbReference type="Pfam" id="PF00593">
    <property type="entry name" value="TonB_dep_Rec_b-barrel"/>
    <property type="match status" value="1"/>
</dbReference>